<dbReference type="InterPro" id="IPR009057">
    <property type="entry name" value="Homeodomain-like_sf"/>
</dbReference>
<dbReference type="PRINTS" id="PR00455">
    <property type="entry name" value="HTHTETR"/>
</dbReference>
<sequence>MREPSTLRDRRREQTAQDLQRAALRLALESGYDSLTTDMIATRAGISLRTFFNYYPNKDAALVGTRPVISEASKQQFLASDGPLVDDLFDVLGRMLTDKRLERDVPAMIGELLATSPELLAIFHTALERLHSDLTALALERMGPGQEADAQLLAHVLSRAITIGFRAWATDATIPRDQIVQLARQRVGRLTRLLQAAS</sequence>
<dbReference type="RefSeq" id="WP_090615860.1">
    <property type="nucleotide sequence ID" value="NZ_CP067126.1"/>
</dbReference>
<evidence type="ECO:0000256" key="2">
    <source>
        <dbReference type="ARBA" id="ARBA00023125"/>
    </source>
</evidence>
<keyword evidence="1" id="KW-0805">Transcription regulation</keyword>
<feature type="DNA-binding region" description="H-T-H motif" evidence="4">
    <location>
        <begin position="36"/>
        <end position="55"/>
    </location>
</feature>
<dbReference type="GO" id="GO:0003700">
    <property type="term" value="F:DNA-binding transcription factor activity"/>
    <property type="evidence" value="ECO:0007669"/>
    <property type="project" value="TreeGrafter"/>
</dbReference>
<evidence type="ECO:0000256" key="4">
    <source>
        <dbReference type="PROSITE-ProRule" id="PRU00335"/>
    </source>
</evidence>
<protein>
    <submittedName>
        <fullName evidence="6">DNA-binding transcriptional regulator, AcrR family</fullName>
    </submittedName>
</protein>
<dbReference type="Proteomes" id="UP000199054">
    <property type="component" value="Unassembled WGS sequence"/>
</dbReference>
<evidence type="ECO:0000256" key="1">
    <source>
        <dbReference type="ARBA" id="ARBA00023015"/>
    </source>
</evidence>
<feature type="domain" description="HTH tetR-type" evidence="5">
    <location>
        <begin position="13"/>
        <end position="73"/>
    </location>
</feature>
<dbReference type="InterPro" id="IPR050109">
    <property type="entry name" value="HTH-type_TetR-like_transc_reg"/>
</dbReference>
<gene>
    <name evidence="6" type="ORF">SAMN04489859_103425</name>
</gene>
<dbReference type="AlphaFoldDB" id="A0A1H8LX66"/>
<evidence type="ECO:0000256" key="3">
    <source>
        <dbReference type="ARBA" id="ARBA00023163"/>
    </source>
</evidence>
<dbReference type="GO" id="GO:0000976">
    <property type="term" value="F:transcription cis-regulatory region binding"/>
    <property type="evidence" value="ECO:0007669"/>
    <property type="project" value="TreeGrafter"/>
</dbReference>
<dbReference type="SUPFAM" id="SSF46689">
    <property type="entry name" value="Homeodomain-like"/>
    <property type="match status" value="1"/>
</dbReference>
<organism evidence="6 7">
    <name type="scientific">Paracoccus alcaliphilus</name>
    <dbReference type="NCBI Taxonomy" id="34002"/>
    <lineage>
        <taxon>Bacteria</taxon>
        <taxon>Pseudomonadati</taxon>
        <taxon>Pseudomonadota</taxon>
        <taxon>Alphaproteobacteria</taxon>
        <taxon>Rhodobacterales</taxon>
        <taxon>Paracoccaceae</taxon>
        <taxon>Paracoccus</taxon>
    </lineage>
</organism>
<dbReference type="Gene3D" id="1.10.357.10">
    <property type="entry name" value="Tetracycline Repressor, domain 2"/>
    <property type="match status" value="1"/>
</dbReference>
<proteinExistence type="predicted"/>
<reference evidence="6 7" key="1">
    <citation type="submission" date="2016-10" db="EMBL/GenBank/DDBJ databases">
        <authorList>
            <person name="de Groot N.N."/>
        </authorList>
    </citation>
    <scope>NUCLEOTIDE SEQUENCE [LARGE SCALE GENOMIC DNA]</scope>
    <source>
        <strain evidence="6 7">DSM 8512</strain>
    </source>
</reference>
<evidence type="ECO:0000313" key="7">
    <source>
        <dbReference type="Proteomes" id="UP000199054"/>
    </source>
</evidence>
<evidence type="ECO:0000259" key="5">
    <source>
        <dbReference type="PROSITE" id="PS50977"/>
    </source>
</evidence>
<keyword evidence="3" id="KW-0804">Transcription</keyword>
<dbReference type="PANTHER" id="PTHR30055">
    <property type="entry name" value="HTH-TYPE TRANSCRIPTIONAL REGULATOR RUTR"/>
    <property type="match status" value="1"/>
</dbReference>
<dbReference type="OrthoDB" id="9811084at2"/>
<dbReference type="STRING" id="34002.SAMN04489859_103425"/>
<dbReference type="InterPro" id="IPR001647">
    <property type="entry name" value="HTH_TetR"/>
</dbReference>
<dbReference type="EMBL" id="FODE01000034">
    <property type="protein sequence ID" value="SEO09488.1"/>
    <property type="molecule type" value="Genomic_DNA"/>
</dbReference>
<keyword evidence="7" id="KW-1185">Reference proteome</keyword>
<dbReference type="PANTHER" id="PTHR30055:SF238">
    <property type="entry name" value="MYCOFACTOCIN BIOSYNTHESIS TRANSCRIPTIONAL REGULATOR MFTR-RELATED"/>
    <property type="match status" value="1"/>
</dbReference>
<accession>A0A1H8LX66</accession>
<name>A0A1H8LX66_9RHOB</name>
<dbReference type="PROSITE" id="PS50977">
    <property type="entry name" value="HTH_TETR_2"/>
    <property type="match status" value="1"/>
</dbReference>
<dbReference type="Pfam" id="PF00440">
    <property type="entry name" value="TetR_N"/>
    <property type="match status" value="1"/>
</dbReference>
<keyword evidence="2 4" id="KW-0238">DNA-binding</keyword>
<evidence type="ECO:0000313" key="6">
    <source>
        <dbReference type="EMBL" id="SEO09488.1"/>
    </source>
</evidence>